<protein>
    <recommendedName>
        <fullName evidence="1">Chorismatase FkbO/Hyg5-like N-terminal domain-containing protein</fullName>
    </recommendedName>
</protein>
<evidence type="ECO:0000313" key="3">
    <source>
        <dbReference type="Proteomes" id="UP001596495"/>
    </source>
</evidence>
<dbReference type="SUPFAM" id="SSF55298">
    <property type="entry name" value="YjgF-like"/>
    <property type="match status" value="1"/>
</dbReference>
<dbReference type="CDD" id="cd06153">
    <property type="entry name" value="YjgF_YER057c_UK114_like_5"/>
    <property type="match status" value="1"/>
</dbReference>
<dbReference type="EMBL" id="JBHTBX010000006">
    <property type="protein sequence ID" value="MFC7435027.1"/>
    <property type="molecule type" value="Genomic_DNA"/>
</dbReference>
<name>A0ABW2RAB3_9BURK</name>
<dbReference type="RefSeq" id="WP_382257083.1">
    <property type="nucleotide sequence ID" value="NZ_JBHTBX010000006.1"/>
</dbReference>
<organism evidence="2 3">
    <name type="scientific">Hydrogenophaga bisanensis</name>
    <dbReference type="NCBI Taxonomy" id="439611"/>
    <lineage>
        <taxon>Bacteria</taxon>
        <taxon>Pseudomonadati</taxon>
        <taxon>Pseudomonadota</taxon>
        <taxon>Betaproteobacteria</taxon>
        <taxon>Burkholderiales</taxon>
        <taxon>Comamonadaceae</taxon>
        <taxon>Hydrogenophaga</taxon>
    </lineage>
</organism>
<keyword evidence="3" id="KW-1185">Reference proteome</keyword>
<dbReference type="InterPro" id="IPR049368">
    <property type="entry name" value="FkbO_Hyg5-like_N"/>
</dbReference>
<dbReference type="Pfam" id="PF21168">
    <property type="entry name" value="FkbO_Hyg5-like_N"/>
    <property type="match status" value="1"/>
</dbReference>
<gene>
    <name evidence="2" type="ORF">ACFQNJ_10980</name>
</gene>
<dbReference type="Proteomes" id="UP001596495">
    <property type="component" value="Unassembled WGS sequence"/>
</dbReference>
<dbReference type="InterPro" id="IPR035959">
    <property type="entry name" value="RutC-like_sf"/>
</dbReference>
<feature type="domain" description="Chorismatase FkbO/Hyg5-like N-terminal" evidence="1">
    <location>
        <begin position="54"/>
        <end position="180"/>
    </location>
</feature>
<evidence type="ECO:0000259" key="1">
    <source>
        <dbReference type="Pfam" id="PF21168"/>
    </source>
</evidence>
<sequence length="328" mass="35827">MGFLTFNVGGDLSDIDTSCILGGFGLGLTPANVPWPMQWLGVPVHGETTQGWQEGWVADRAVASGVRDGIRWRRHEGLLFGLIELAEASPRVIGGLEALTNDAYHRLFRLLDEQGLPHLWRVWNYMADIHGDAETLERYRQFNRGRARAFEQAARSVTGQVPAACALGVARGPLSIAFLAGAVPVQPVENPRQISAWRYPAQYGPQSPTFSRAVLARPPGQEWLMISGTASIVGHETVHRGDVLAQTRETLANIEAVVAQANRLAQAGPFTLPELSYRAYVRQLEDMPEVSRLLAHALGGASVVCVQADVCREDLLVEVEAMGWHPLA</sequence>
<dbReference type="Gene3D" id="3.30.1330.40">
    <property type="entry name" value="RutC-like"/>
    <property type="match status" value="1"/>
</dbReference>
<evidence type="ECO:0000313" key="2">
    <source>
        <dbReference type="EMBL" id="MFC7435027.1"/>
    </source>
</evidence>
<comment type="caution">
    <text evidence="2">The sequence shown here is derived from an EMBL/GenBank/DDBJ whole genome shotgun (WGS) entry which is preliminary data.</text>
</comment>
<accession>A0ABW2RAB3</accession>
<reference evidence="3" key="1">
    <citation type="journal article" date="2019" name="Int. J. Syst. Evol. Microbiol.">
        <title>The Global Catalogue of Microorganisms (GCM) 10K type strain sequencing project: providing services to taxonomists for standard genome sequencing and annotation.</title>
        <authorList>
            <consortium name="The Broad Institute Genomics Platform"/>
            <consortium name="The Broad Institute Genome Sequencing Center for Infectious Disease"/>
            <person name="Wu L."/>
            <person name="Ma J."/>
        </authorList>
    </citation>
    <scope>NUCLEOTIDE SEQUENCE [LARGE SCALE GENOMIC DNA]</scope>
    <source>
        <strain evidence="3">CCUG 54518</strain>
    </source>
</reference>
<proteinExistence type="predicted"/>